<dbReference type="Proteomes" id="UP000199377">
    <property type="component" value="Unassembled WGS sequence"/>
</dbReference>
<dbReference type="Pfam" id="PF00296">
    <property type="entry name" value="Bac_luciferase"/>
    <property type="match status" value="1"/>
</dbReference>
<dbReference type="STRING" id="1114924.SAMN05216258_111118"/>
<protein>
    <submittedName>
        <fullName evidence="6">Limonene 1,2-monooxygenase</fullName>
    </submittedName>
</protein>
<dbReference type="SUPFAM" id="SSF51679">
    <property type="entry name" value="Bacterial luciferase-like"/>
    <property type="match status" value="1"/>
</dbReference>
<dbReference type="PANTHER" id="PTHR30137:SF16">
    <property type="entry name" value="BLL0895 PROTEIN"/>
    <property type="match status" value="1"/>
</dbReference>
<organism evidence="6 7">
    <name type="scientific">Albimonas pacifica</name>
    <dbReference type="NCBI Taxonomy" id="1114924"/>
    <lineage>
        <taxon>Bacteria</taxon>
        <taxon>Pseudomonadati</taxon>
        <taxon>Pseudomonadota</taxon>
        <taxon>Alphaproteobacteria</taxon>
        <taxon>Rhodobacterales</taxon>
        <taxon>Paracoccaceae</taxon>
        <taxon>Albimonas</taxon>
    </lineage>
</organism>
<keyword evidence="4 6" id="KW-0503">Monooxygenase</keyword>
<reference evidence="6 7" key="1">
    <citation type="submission" date="2016-10" db="EMBL/GenBank/DDBJ databases">
        <authorList>
            <person name="de Groot N.N."/>
        </authorList>
    </citation>
    <scope>NUCLEOTIDE SEQUENCE [LARGE SCALE GENOMIC DNA]</scope>
    <source>
        <strain evidence="6 7">CGMCC 1.11030</strain>
    </source>
</reference>
<dbReference type="GO" id="GO:0016705">
    <property type="term" value="F:oxidoreductase activity, acting on paired donors, with incorporation or reduction of molecular oxygen"/>
    <property type="evidence" value="ECO:0007669"/>
    <property type="project" value="InterPro"/>
</dbReference>
<keyword evidence="3" id="KW-0560">Oxidoreductase</keyword>
<evidence type="ECO:0000313" key="6">
    <source>
        <dbReference type="EMBL" id="SFI96699.1"/>
    </source>
</evidence>
<gene>
    <name evidence="6" type="ORF">SAMN05216258_111118</name>
</gene>
<dbReference type="GO" id="GO:0004497">
    <property type="term" value="F:monooxygenase activity"/>
    <property type="evidence" value="ECO:0007669"/>
    <property type="project" value="UniProtKB-KW"/>
</dbReference>
<accession>A0A1I3MI74</accession>
<feature type="domain" description="Luciferase-like" evidence="5">
    <location>
        <begin position="7"/>
        <end position="305"/>
    </location>
</feature>
<dbReference type="InterPro" id="IPR036661">
    <property type="entry name" value="Luciferase-like_sf"/>
</dbReference>
<sequence length="398" mass="43872">MMTDRLRFGVFLAPFHKPGVNPTLALQNDLELMQWLDRCGYDEAWIGEHHSAGSEIIASPEIFIAAAAERTRHIRLGTGVTSLSYHNPLWVAERMVQLDHMTRGRIMFGAGPGALPTDARMIGIDPSQTRGLLEDSLGVIMKLLESEEPVTFKNDRWDLREARLHLRPYSNFDVCAAAVASPAGPRLAGRHGIGLLSIGATSAAGFDALALHWDVMEAEAAAHGKTVDRAKWRLVGLVHIAETEEQAKKDVAYGMEQWFHYFQAVAAFPQMAVPGDDLDEMIAFINESGFGAIGTPDMAVAQIDRLMKQSNGGFGAYLMLAHNWANPEATKKSYELIARHVMPHFQGHFLPTMDSAARAEKLRPELAAKHEQAVEDMKARYEAEVAGRAKKPERVDAG</sequence>
<evidence type="ECO:0000259" key="5">
    <source>
        <dbReference type="Pfam" id="PF00296"/>
    </source>
</evidence>
<evidence type="ECO:0000256" key="3">
    <source>
        <dbReference type="ARBA" id="ARBA00023002"/>
    </source>
</evidence>
<name>A0A1I3MI74_9RHOB</name>
<dbReference type="AlphaFoldDB" id="A0A1I3MI74"/>
<dbReference type="InterPro" id="IPR011251">
    <property type="entry name" value="Luciferase-like_dom"/>
</dbReference>
<dbReference type="GO" id="GO:0005829">
    <property type="term" value="C:cytosol"/>
    <property type="evidence" value="ECO:0007669"/>
    <property type="project" value="TreeGrafter"/>
</dbReference>
<proteinExistence type="inferred from homology"/>
<comment type="similarity">
    <text evidence="1">Belongs to the bacterial luciferase oxidoreductase family.</text>
</comment>
<keyword evidence="2" id="KW-0285">Flavoprotein</keyword>
<keyword evidence="7" id="KW-1185">Reference proteome</keyword>
<evidence type="ECO:0000256" key="4">
    <source>
        <dbReference type="ARBA" id="ARBA00023033"/>
    </source>
</evidence>
<evidence type="ECO:0000256" key="1">
    <source>
        <dbReference type="ARBA" id="ARBA00010426"/>
    </source>
</evidence>
<evidence type="ECO:0000313" key="7">
    <source>
        <dbReference type="Proteomes" id="UP000199377"/>
    </source>
</evidence>
<dbReference type="EMBL" id="FOQH01000011">
    <property type="protein sequence ID" value="SFI96699.1"/>
    <property type="molecule type" value="Genomic_DNA"/>
</dbReference>
<dbReference type="InterPro" id="IPR050766">
    <property type="entry name" value="Bact_Lucif_Oxidored"/>
</dbReference>
<dbReference type="PANTHER" id="PTHR30137">
    <property type="entry name" value="LUCIFERASE-LIKE MONOOXYGENASE"/>
    <property type="match status" value="1"/>
</dbReference>
<dbReference type="Gene3D" id="3.20.20.30">
    <property type="entry name" value="Luciferase-like domain"/>
    <property type="match status" value="1"/>
</dbReference>
<evidence type="ECO:0000256" key="2">
    <source>
        <dbReference type="ARBA" id="ARBA00022630"/>
    </source>
</evidence>